<feature type="signal peptide" evidence="2">
    <location>
        <begin position="1"/>
        <end position="23"/>
    </location>
</feature>
<dbReference type="Proteomes" id="UP001160142">
    <property type="component" value="Unassembled WGS sequence"/>
</dbReference>
<keyword evidence="4" id="KW-1185">Reference proteome</keyword>
<feature type="chain" id="PRO_5045997745" description="Secreted protein" evidence="2">
    <location>
        <begin position="24"/>
        <end position="192"/>
    </location>
</feature>
<feature type="region of interest" description="Disordered" evidence="1">
    <location>
        <begin position="165"/>
        <end position="192"/>
    </location>
</feature>
<organism evidence="3 4">
    <name type="scientific">Antiquaquibacter oligotrophicus</name>
    <dbReference type="NCBI Taxonomy" id="2880260"/>
    <lineage>
        <taxon>Bacteria</taxon>
        <taxon>Bacillati</taxon>
        <taxon>Actinomycetota</taxon>
        <taxon>Actinomycetes</taxon>
        <taxon>Micrococcales</taxon>
        <taxon>Microbacteriaceae</taxon>
        <taxon>Antiquaquibacter</taxon>
    </lineage>
</organism>
<dbReference type="PROSITE" id="PS51257">
    <property type="entry name" value="PROKAR_LIPOPROTEIN"/>
    <property type="match status" value="1"/>
</dbReference>
<evidence type="ECO:0000313" key="4">
    <source>
        <dbReference type="Proteomes" id="UP001160142"/>
    </source>
</evidence>
<evidence type="ECO:0008006" key="5">
    <source>
        <dbReference type="Google" id="ProtNLM"/>
    </source>
</evidence>
<dbReference type="EMBL" id="JARXVQ010000001">
    <property type="protein sequence ID" value="MDH6181779.1"/>
    <property type="molecule type" value="Genomic_DNA"/>
</dbReference>
<comment type="caution">
    <text evidence="3">The sequence shown here is derived from an EMBL/GenBank/DDBJ whole genome shotgun (WGS) entry which is preliminary data.</text>
</comment>
<gene>
    <name evidence="3" type="ORF">M2152_001961</name>
</gene>
<evidence type="ECO:0000313" key="3">
    <source>
        <dbReference type="EMBL" id="MDH6181779.1"/>
    </source>
</evidence>
<reference evidence="3 4" key="1">
    <citation type="submission" date="2023-04" db="EMBL/GenBank/DDBJ databases">
        <title>Genome Encyclopedia of Bacteria and Archaea VI: Functional Genomics of Type Strains.</title>
        <authorList>
            <person name="Whitman W."/>
        </authorList>
    </citation>
    <scope>NUCLEOTIDE SEQUENCE [LARGE SCALE GENOMIC DNA]</scope>
    <source>
        <strain evidence="3 4">SG_E_30_P1</strain>
    </source>
</reference>
<accession>A0ABT6KRE5</accession>
<dbReference type="RefSeq" id="WP_322134082.1">
    <property type="nucleotide sequence ID" value="NZ_CP085036.1"/>
</dbReference>
<protein>
    <recommendedName>
        <fullName evidence="5">Secreted protein</fullName>
    </recommendedName>
</protein>
<sequence length="192" mass="20503">MLRKALPLALFAALALSGCTSLADVADGTVVPGASTPEAQVDPSVTCTDGEPVVIDMDQALWRHPTNAFFDGTEETLPTPQDLEHILRNDAAIIVIYEKDTFSAAELSPLRTWIDDELAAVAMPSSDEQPALAPIEVRVGDTVKLCDGIDVVRFKGWAADRDLSDQIAHDPASPELLEDTEKPGDAPEGVVE</sequence>
<keyword evidence="2" id="KW-0732">Signal</keyword>
<evidence type="ECO:0000256" key="2">
    <source>
        <dbReference type="SAM" id="SignalP"/>
    </source>
</evidence>
<proteinExistence type="predicted"/>
<name>A0ABT6KRE5_9MICO</name>
<evidence type="ECO:0000256" key="1">
    <source>
        <dbReference type="SAM" id="MobiDB-lite"/>
    </source>
</evidence>